<keyword evidence="3 5" id="KW-0067">ATP-binding</keyword>
<dbReference type="PANTHER" id="PTHR42788">
    <property type="entry name" value="TAURINE IMPORT ATP-BINDING PROTEIN-RELATED"/>
    <property type="match status" value="1"/>
</dbReference>
<dbReference type="CDD" id="cd03293">
    <property type="entry name" value="ABC_NrtD_SsuB_transporters"/>
    <property type="match status" value="1"/>
</dbReference>
<keyword evidence="6" id="KW-1185">Reference proteome</keyword>
<keyword evidence="1" id="KW-0813">Transport</keyword>
<dbReference type="InterPro" id="IPR003439">
    <property type="entry name" value="ABC_transporter-like_ATP-bd"/>
</dbReference>
<dbReference type="GO" id="GO:0016887">
    <property type="term" value="F:ATP hydrolysis activity"/>
    <property type="evidence" value="ECO:0007669"/>
    <property type="project" value="InterPro"/>
</dbReference>
<reference evidence="5 6" key="1">
    <citation type="journal article" date="2016" name="Front. Microbiol.">
        <title>Comparative Genomics Analysis of Streptomyces Species Reveals Their Adaptation to the Marine Environment and Their Diversity at the Genomic Level.</title>
        <authorList>
            <person name="Tian X."/>
            <person name="Zhang Z."/>
            <person name="Yang T."/>
            <person name="Chen M."/>
            <person name="Li J."/>
            <person name="Chen F."/>
            <person name="Yang J."/>
            <person name="Li W."/>
            <person name="Zhang B."/>
            <person name="Zhang Z."/>
            <person name="Wu J."/>
            <person name="Zhang C."/>
            <person name="Long L."/>
            <person name="Xiao J."/>
        </authorList>
    </citation>
    <scope>NUCLEOTIDE SEQUENCE [LARGE SCALE GENOMIC DNA]</scope>
    <source>
        <strain evidence="5 6">SCSIO 10429</strain>
    </source>
</reference>
<protein>
    <submittedName>
        <fullName evidence="5">Sulfonate ABC transporter ATP-binding protein</fullName>
    </submittedName>
</protein>
<dbReference type="InterPro" id="IPR003593">
    <property type="entry name" value="AAA+_ATPase"/>
</dbReference>
<evidence type="ECO:0000313" key="6">
    <source>
        <dbReference type="Proteomes" id="UP000176005"/>
    </source>
</evidence>
<evidence type="ECO:0000259" key="4">
    <source>
        <dbReference type="PROSITE" id="PS50893"/>
    </source>
</evidence>
<feature type="domain" description="ABC transporter" evidence="4">
    <location>
        <begin position="1"/>
        <end position="233"/>
    </location>
</feature>
<dbReference type="PANTHER" id="PTHR42788:SF13">
    <property type="entry name" value="ALIPHATIC SULFONATES IMPORT ATP-BINDING PROTEIN SSUB"/>
    <property type="match status" value="1"/>
</dbReference>
<dbReference type="PROSITE" id="PS50893">
    <property type="entry name" value="ABC_TRANSPORTER_2"/>
    <property type="match status" value="1"/>
</dbReference>
<dbReference type="InterPro" id="IPR050166">
    <property type="entry name" value="ABC_transporter_ATP-bind"/>
</dbReference>
<dbReference type="InterPro" id="IPR027417">
    <property type="entry name" value="P-loop_NTPase"/>
</dbReference>
<comment type="caution">
    <text evidence="5">The sequence shown here is derived from an EMBL/GenBank/DDBJ whole genome shotgun (WGS) entry which is preliminary data.</text>
</comment>
<dbReference type="Gene3D" id="3.40.50.300">
    <property type="entry name" value="P-loop containing nucleotide triphosphate hydrolases"/>
    <property type="match status" value="1"/>
</dbReference>
<accession>A0A1E7L8J4</accession>
<dbReference type="Proteomes" id="UP000176005">
    <property type="component" value="Unassembled WGS sequence"/>
</dbReference>
<dbReference type="EMBL" id="LJGW01000143">
    <property type="protein sequence ID" value="OEV12421.1"/>
    <property type="molecule type" value="Genomic_DNA"/>
</dbReference>
<name>A0A1E7L8J4_9ACTN</name>
<dbReference type="AlphaFoldDB" id="A0A1E7L8J4"/>
<evidence type="ECO:0000313" key="5">
    <source>
        <dbReference type="EMBL" id="OEV12421.1"/>
    </source>
</evidence>
<proteinExistence type="predicted"/>
<sequence>MTLGYRSARTDSFSLACDGLSFDVAEGEFVAIVGPSGCGKTSFLSAVAGLLPVTSGRLELNGEQILGPSPDRSLVFQQASLFPWRTVEANIAFGLKAQQRLDKKGKDRVAGLVELVGLSGKEGKYPRELSGGMGQRVNLARALATDPDLLLLDEPFSALDAQTREVMQEELTRIWQADRTGKGKTAVFVTHDVPEAVFLADRVVVFSDGPARLLEVVEVDLARPRDAAVKRSAEFQAISDYILRLVMSRSQPGRRASDHDSHTTVAG</sequence>
<evidence type="ECO:0000256" key="3">
    <source>
        <dbReference type="ARBA" id="ARBA00022840"/>
    </source>
</evidence>
<dbReference type="PATRIC" id="fig|518642.10.peg.1197"/>
<evidence type="ECO:0000256" key="1">
    <source>
        <dbReference type="ARBA" id="ARBA00022448"/>
    </source>
</evidence>
<dbReference type="SUPFAM" id="SSF52540">
    <property type="entry name" value="P-loop containing nucleoside triphosphate hydrolases"/>
    <property type="match status" value="1"/>
</dbReference>
<keyword evidence="2" id="KW-0547">Nucleotide-binding</keyword>
<dbReference type="SMART" id="SM00382">
    <property type="entry name" value="AAA"/>
    <property type="match status" value="1"/>
</dbReference>
<dbReference type="Pfam" id="PF00005">
    <property type="entry name" value="ABC_tran"/>
    <property type="match status" value="1"/>
</dbReference>
<evidence type="ECO:0000256" key="2">
    <source>
        <dbReference type="ARBA" id="ARBA00022741"/>
    </source>
</evidence>
<organism evidence="5 6">
    <name type="scientific">Streptomyces nanshensis</name>
    <dbReference type="NCBI Taxonomy" id="518642"/>
    <lineage>
        <taxon>Bacteria</taxon>
        <taxon>Bacillati</taxon>
        <taxon>Actinomycetota</taxon>
        <taxon>Actinomycetes</taxon>
        <taxon>Kitasatosporales</taxon>
        <taxon>Streptomycetaceae</taxon>
        <taxon>Streptomyces</taxon>
    </lineage>
</organism>
<gene>
    <name evidence="5" type="ORF">AN218_08420</name>
</gene>
<dbReference type="GO" id="GO:0005524">
    <property type="term" value="F:ATP binding"/>
    <property type="evidence" value="ECO:0007669"/>
    <property type="project" value="UniProtKB-KW"/>
</dbReference>